<organism evidence="1 2">
    <name type="scientific">Candida maltosa (strain Xu316)</name>
    <name type="common">Yeast</name>
    <dbReference type="NCBI Taxonomy" id="1245528"/>
    <lineage>
        <taxon>Eukaryota</taxon>
        <taxon>Fungi</taxon>
        <taxon>Dikarya</taxon>
        <taxon>Ascomycota</taxon>
        <taxon>Saccharomycotina</taxon>
        <taxon>Pichiomycetes</taxon>
        <taxon>Debaryomycetaceae</taxon>
        <taxon>Candida/Lodderomyces clade</taxon>
        <taxon>Candida</taxon>
    </lineage>
</organism>
<sequence length="70" mass="8775">MYEYESCIQLQVYYYVRIKFLNFIPSPPKYSQKKLYTECEFLEEEEEENYVHQMFFETAQYGEEEEEEKL</sequence>
<accession>M3J7X5</accession>
<reference evidence="1 2" key="1">
    <citation type="submission" date="2013-02" db="EMBL/GenBank/DDBJ databases">
        <title>Genome sequence of Candida maltosa Xu316, a potential industrial strain for xylitol and ethanol production.</title>
        <authorList>
            <person name="Yu J."/>
            <person name="Wang Q."/>
            <person name="Geng X."/>
            <person name="Bao W."/>
            <person name="He P."/>
            <person name="Cai J."/>
        </authorList>
    </citation>
    <scope>NUCLEOTIDE SEQUENCE [LARGE SCALE GENOMIC DNA]</scope>
    <source>
        <strain evidence="2">Xu316</strain>
    </source>
</reference>
<name>M3J7X5_CANMX</name>
<gene>
    <name evidence="1" type="ORF">G210_1314</name>
</gene>
<comment type="caution">
    <text evidence="1">The sequence shown here is derived from an EMBL/GenBank/DDBJ whole genome shotgun (WGS) entry which is preliminary data.</text>
</comment>
<proteinExistence type="predicted"/>
<keyword evidence="2" id="KW-1185">Reference proteome</keyword>
<dbReference type="Proteomes" id="UP000011777">
    <property type="component" value="Unassembled WGS sequence"/>
</dbReference>
<protein>
    <submittedName>
        <fullName evidence="1">Uncharacterized protein</fullName>
    </submittedName>
</protein>
<dbReference type="AlphaFoldDB" id="M3J7X5"/>
<dbReference type="EMBL" id="AOGT01001214">
    <property type="protein sequence ID" value="EMG48173.1"/>
    <property type="molecule type" value="Genomic_DNA"/>
</dbReference>
<evidence type="ECO:0000313" key="2">
    <source>
        <dbReference type="Proteomes" id="UP000011777"/>
    </source>
</evidence>
<evidence type="ECO:0000313" key="1">
    <source>
        <dbReference type="EMBL" id="EMG48173.1"/>
    </source>
</evidence>
<dbReference type="HOGENOM" id="CLU_2757543_0_0_1"/>